<dbReference type="RefSeq" id="WP_212947913.1">
    <property type="nucleotide sequence ID" value="NZ_BORW01000002.1"/>
</dbReference>
<evidence type="ECO:0000259" key="11">
    <source>
        <dbReference type="PROSITE" id="PS50862"/>
    </source>
</evidence>
<dbReference type="SUPFAM" id="SSF52954">
    <property type="entry name" value="Class II aaRS ABD-related"/>
    <property type="match status" value="1"/>
</dbReference>
<gene>
    <name evidence="12" type="primary">proS_1</name>
    <name evidence="10" type="synonym">proS</name>
    <name evidence="12" type="ORF">J21TS3_09240</name>
</gene>
<dbReference type="CDD" id="cd04334">
    <property type="entry name" value="ProRS-INS"/>
    <property type="match status" value="1"/>
</dbReference>
<evidence type="ECO:0000256" key="7">
    <source>
        <dbReference type="ARBA" id="ARBA00022917"/>
    </source>
</evidence>
<dbReference type="InterPro" id="IPR007214">
    <property type="entry name" value="YbaK/aa-tRNA-synth-assoc-dom"/>
</dbReference>
<dbReference type="EMBL" id="BORW01000002">
    <property type="protein sequence ID" value="GIO66103.1"/>
    <property type="molecule type" value="Genomic_DNA"/>
</dbReference>
<feature type="domain" description="Aminoacyl-transfer RNA synthetases class-II family profile" evidence="11">
    <location>
        <begin position="38"/>
        <end position="466"/>
    </location>
</feature>
<keyword evidence="8 10" id="KW-0030">Aminoacyl-tRNA synthetase</keyword>
<dbReference type="InterPro" id="IPR036621">
    <property type="entry name" value="Anticodon-bd_dom_sf"/>
</dbReference>
<dbReference type="InterPro" id="IPR004154">
    <property type="entry name" value="Anticodon-bd"/>
</dbReference>
<dbReference type="EC" id="6.1.1.15" evidence="10"/>
<dbReference type="PRINTS" id="PR01046">
    <property type="entry name" value="TRNASYNTHPRO"/>
</dbReference>
<dbReference type="NCBIfam" id="NF006625">
    <property type="entry name" value="PRK09194.1"/>
    <property type="match status" value="1"/>
</dbReference>
<evidence type="ECO:0000256" key="2">
    <source>
        <dbReference type="ARBA" id="ARBA00011738"/>
    </source>
</evidence>
<evidence type="ECO:0000256" key="5">
    <source>
        <dbReference type="ARBA" id="ARBA00022741"/>
    </source>
</evidence>
<dbReference type="InterPro" id="IPR045864">
    <property type="entry name" value="aa-tRNA-synth_II/BPL/LPL"/>
</dbReference>
<keyword evidence="5 10" id="KW-0547">Nucleotide-binding</keyword>
<dbReference type="InterPro" id="IPR006195">
    <property type="entry name" value="aa-tRNA-synth_II"/>
</dbReference>
<evidence type="ECO:0000313" key="12">
    <source>
        <dbReference type="EMBL" id="GIO66103.1"/>
    </source>
</evidence>
<dbReference type="GO" id="GO:0016874">
    <property type="term" value="F:ligase activity"/>
    <property type="evidence" value="ECO:0007669"/>
    <property type="project" value="UniProtKB-KW"/>
</dbReference>
<comment type="function">
    <text evidence="10">Catalyzes the attachment of proline to tRNA(Pro) in a two-step reaction: proline is first activated by ATP to form Pro-AMP and then transferred to the acceptor end of tRNA(Pro). As ProRS can inadvertently accommodate and process non-cognate amino acids such as alanine and cysteine, to avoid such errors it has two additional distinct editing activities against alanine. One activity is designated as 'pretransfer' editing and involves the tRNA(Pro)-independent hydrolysis of activated Ala-AMP. The other activity is designated 'posttransfer' editing and involves deacylation of mischarged Ala-tRNA(Pro). The misacylated Cys-tRNA(Pro) is not edited by ProRS.</text>
</comment>
<keyword evidence="6 10" id="KW-0067">ATP-binding</keyword>
<dbReference type="HAMAP" id="MF_01569">
    <property type="entry name" value="Pro_tRNA_synth_type1"/>
    <property type="match status" value="1"/>
</dbReference>
<dbReference type="Pfam" id="PF04073">
    <property type="entry name" value="tRNA_edit"/>
    <property type="match status" value="1"/>
</dbReference>
<accession>A0ABQ4LSH8</accession>
<dbReference type="InterPro" id="IPR023717">
    <property type="entry name" value="Pro-tRNA-Synthase_IIa_type1"/>
</dbReference>
<dbReference type="NCBIfam" id="TIGR00409">
    <property type="entry name" value="proS_fam_II"/>
    <property type="match status" value="1"/>
</dbReference>
<dbReference type="Pfam" id="PF03129">
    <property type="entry name" value="HGTP_anticodon"/>
    <property type="match status" value="1"/>
</dbReference>
<keyword evidence="3 10" id="KW-0963">Cytoplasm</keyword>
<dbReference type="Gene3D" id="3.90.960.10">
    <property type="entry name" value="YbaK/aminoacyl-tRNA synthetase-associated domain"/>
    <property type="match status" value="1"/>
</dbReference>
<dbReference type="CDD" id="cd00779">
    <property type="entry name" value="ProRS_core_prok"/>
    <property type="match status" value="1"/>
</dbReference>
<dbReference type="Gene3D" id="3.40.50.800">
    <property type="entry name" value="Anticodon-binding domain"/>
    <property type="match status" value="1"/>
</dbReference>
<keyword evidence="7 10" id="KW-0648">Protein biosynthesis</keyword>
<dbReference type="InterPro" id="IPR050062">
    <property type="entry name" value="Pro-tRNA_synthetase"/>
</dbReference>
<dbReference type="Proteomes" id="UP000680638">
    <property type="component" value="Unassembled WGS sequence"/>
</dbReference>
<evidence type="ECO:0000256" key="6">
    <source>
        <dbReference type="ARBA" id="ARBA00022840"/>
    </source>
</evidence>
<evidence type="ECO:0000256" key="3">
    <source>
        <dbReference type="ARBA" id="ARBA00022490"/>
    </source>
</evidence>
<comment type="catalytic activity">
    <reaction evidence="9 10">
        <text>tRNA(Pro) + L-proline + ATP = L-prolyl-tRNA(Pro) + AMP + diphosphate</text>
        <dbReference type="Rhea" id="RHEA:14305"/>
        <dbReference type="Rhea" id="RHEA-COMP:9700"/>
        <dbReference type="Rhea" id="RHEA-COMP:9702"/>
        <dbReference type="ChEBI" id="CHEBI:30616"/>
        <dbReference type="ChEBI" id="CHEBI:33019"/>
        <dbReference type="ChEBI" id="CHEBI:60039"/>
        <dbReference type="ChEBI" id="CHEBI:78442"/>
        <dbReference type="ChEBI" id="CHEBI:78532"/>
        <dbReference type="ChEBI" id="CHEBI:456215"/>
        <dbReference type="EC" id="6.1.1.15"/>
    </reaction>
</comment>
<reference evidence="12 13" key="1">
    <citation type="submission" date="2021-03" db="EMBL/GenBank/DDBJ databases">
        <title>Antimicrobial resistance genes in bacteria isolated from Japanese honey, and their potential for conferring macrolide and lincosamide resistance in the American foulbrood pathogen Paenibacillus larvae.</title>
        <authorList>
            <person name="Okamoto M."/>
            <person name="Kumagai M."/>
            <person name="Kanamori H."/>
            <person name="Takamatsu D."/>
        </authorList>
    </citation>
    <scope>NUCLEOTIDE SEQUENCE [LARGE SCALE GENOMIC DNA]</scope>
    <source>
        <strain evidence="12 13">J21TS3</strain>
    </source>
</reference>
<comment type="caution">
    <text evidence="12">The sequence shown here is derived from an EMBL/GenBank/DDBJ whole genome shotgun (WGS) entry which is preliminary data.</text>
</comment>
<dbReference type="CDD" id="cd00861">
    <property type="entry name" value="ProRS_anticodon_short"/>
    <property type="match status" value="1"/>
</dbReference>
<dbReference type="SUPFAM" id="SSF55681">
    <property type="entry name" value="Class II aaRS and biotin synthetases"/>
    <property type="match status" value="1"/>
</dbReference>
<evidence type="ECO:0000256" key="1">
    <source>
        <dbReference type="ARBA" id="ARBA00004496"/>
    </source>
</evidence>
<comment type="domain">
    <text evidence="10">Consists of three domains: the N-terminal catalytic domain, the editing domain and the C-terminal anticodon-binding domain.</text>
</comment>
<evidence type="ECO:0000256" key="8">
    <source>
        <dbReference type="ARBA" id="ARBA00023146"/>
    </source>
</evidence>
<keyword evidence="4 10" id="KW-0436">Ligase</keyword>
<dbReference type="InterPro" id="IPR002316">
    <property type="entry name" value="Pro-tRNA-ligase_IIa"/>
</dbReference>
<keyword evidence="13" id="KW-1185">Reference proteome</keyword>
<name>A0ABQ4LSH8_9BACL</name>
<dbReference type="InterPro" id="IPR044140">
    <property type="entry name" value="ProRS_anticodon_short"/>
</dbReference>
<sequence length="574" mass="63824">MRQQLMLLRTLREAPAEAEAASHRLLLRGGYIRQTAAGIYSFLPLGHRVIRNMERIIREEMNEAGFDELLMPAMQPSELWEQSGRYSEYGPELIRLQDRHERGFVLGPTHEEVIASLVAAEAGSYRQLPLRLYQIQTKFRDERRPRYGLLRGREFLMKDAYSFDADWEGLDENYQAMVRAYHRIFDRCGLRFRAVEAEAGSIGGEGETLEFMALADIGEDTIVTCSSCDYAANLEKAVFLEAETGVRLRDSVPEPEEVYTPETRTIEEVCAFLGARPQAILKTMLYLVDGRPVAVVVRGDHEVNEFKLKNELGASRAELADAETVERLTGAPHGFAGPVGLGIPIMMDRAAAAVHEGIAGANRKDYHVRHLVLGRDYKADRIGDFRNASAGDRCCRCGQGLMFSRGIEVGHVFKLGTKYSRSLGATYTNKDGKEEWMIMGCYGIGVSRLMSAVAEQHGDDSGVVWPLSLAPFQVHVIPVSAKDEQQYGVAAKLYDKLRSKGIAVLLDDRDERPGVKFKDADLIGAPLRIIAGKSAAEGNVEWQNRLEGNPKEQIGIDEAVRRIGAICSSAEGRL</sequence>
<organism evidence="12 13">
    <name type="scientific">Paenibacillus cookii</name>
    <dbReference type="NCBI Taxonomy" id="157839"/>
    <lineage>
        <taxon>Bacteria</taxon>
        <taxon>Bacillati</taxon>
        <taxon>Bacillota</taxon>
        <taxon>Bacilli</taxon>
        <taxon>Bacillales</taxon>
        <taxon>Paenibacillaceae</taxon>
        <taxon>Paenibacillus</taxon>
    </lineage>
</organism>
<evidence type="ECO:0000256" key="9">
    <source>
        <dbReference type="ARBA" id="ARBA00047671"/>
    </source>
</evidence>
<dbReference type="InterPro" id="IPR033730">
    <property type="entry name" value="ProRS_core_prok"/>
</dbReference>
<dbReference type="InterPro" id="IPR004500">
    <property type="entry name" value="Pro-tRNA-synth_IIa_bac-type"/>
</dbReference>
<evidence type="ECO:0000313" key="13">
    <source>
        <dbReference type="Proteomes" id="UP000680638"/>
    </source>
</evidence>
<dbReference type="PANTHER" id="PTHR42753">
    <property type="entry name" value="MITOCHONDRIAL RIBOSOME PROTEIN L39/PROLYL-TRNA LIGASE FAMILY MEMBER"/>
    <property type="match status" value="1"/>
</dbReference>
<dbReference type="PANTHER" id="PTHR42753:SF2">
    <property type="entry name" value="PROLINE--TRNA LIGASE"/>
    <property type="match status" value="1"/>
</dbReference>
<dbReference type="InterPro" id="IPR036754">
    <property type="entry name" value="YbaK/aa-tRNA-synt-asso_dom_sf"/>
</dbReference>
<comment type="subcellular location">
    <subcellularLocation>
        <location evidence="1 10">Cytoplasm</location>
    </subcellularLocation>
</comment>
<protein>
    <recommendedName>
        <fullName evidence="10">Proline--tRNA ligase</fullName>
        <ecNumber evidence="10">6.1.1.15</ecNumber>
    </recommendedName>
    <alternativeName>
        <fullName evidence="10">Prolyl-tRNA synthetase</fullName>
        <shortName evidence="10">ProRS</shortName>
    </alternativeName>
</protein>
<proteinExistence type="inferred from homology"/>
<dbReference type="Gene3D" id="3.30.930.10">
    <property type="entry name" value="Bira Bifunctional Protein, Domain 2"/>
    <property type="match status" value="2"/>
</dbReference>
<evidence type="ECO:0000256" key="10">
    <source>
        <dbReference type="HAMAP-Rule" id="MF_01569"/>
    </source>
</evidence>
<dbReference type="Pfam" id="PF00587">
    <property type="entry name" value="tRNA-synt_2b"/>
    <property type="match status" value="1"/>
</dbReference>
<dbReference type="PROSITE" id="PS50862">
    <property type="entry name" value="AA_TRNA_LIGASE_II"/>
    <property type="match status" value="1"/>
</dbReference>
<evidence type="ECO:0000256" key="4">
    <source>
        <dbReference type="ARBA" id="ARBA00022598"/>
    </source>
</evidence>
<dbReference type="SUPFAM" id="SSF55826">
    <property type="entry name" value="YbaK/ProRS associated domain"/>
    <property type="match status" value="1"/>
</dbReference>
<comment type="subunit">
    <text evidence="2 10">Homodimer.</text>
</comment>
<comment type="similarity">
    <text evidence="10">Belongs to the class-II aminoacyl-tRNA synthetase family. ProS type 1 subfamily.</text>
</comment>
<dbReference type="InterPro" id="IPR002314">
    <property type="entry name" value="aa-tRNA-synt_IIb"/>
</dbReference>